<evidence type="ECO:0000313" key="2">
    <source>
        <dbReference type="EMBL" id="KAJ9590184.1"/>
    </source>
</evidence>
<reference evidence="2" key="2">
    <citation type="submission" date="2023-05" db="EMBL/GenBank/DDBJ databases">
        <authorList>
            <person name="Fouks B."/>
        </authorList>
    </citation>
    <scope>NUCLEOTIDE SEQUENCE</scope>
    <source>
        <strain evidence="2">Stay&amp;Tobe</strain>
        <tissue evidence="2">Testes</tissue>
    </source>
</reference>
<gene>
    <name evidence="2" type="ORF">L9F63_016673</name>
</gene>
<dbReference type="EMBL" id="JASPKZ010004547">
    <property type="protein sequence ID" value="KAJ9590184.1"/>
    <property type="molecule type" value="Genomic_DNA"/>
</dbReference>
<organism evidence="2 3">
    <name type="scientific">Diploptera punctata</name>
    <name type="common">Pacific beetle cockroach</name>
    <dbReference type="NCBI Taxonomy" id="6984"/>
    <lineage>
        <taxon>Eukaryota</taxon>
        <taxon>Metazoa</taxon>
        <taxon>Ecdysozoa</taxon>
        <taxon>Arthropoda</taxon>
        <taxon>Hexapoda</taxon>
        <taxon>Insecta</taxon>
        <taxon>Pterygota</taxon>
        <taxon>Neoptera</taxon>
        <taxon>Polyneoptera</taxon>
        <taxon>Dictyoptera</taxon>
        <taxon>Blattodea</taxon>
        <taxon>Blaberoidea</taxon>
        <taxon>Blaberidae</taxon>
        <taxon>Diplopterinae</taxon>
        <taxon>Diploptera</taxon>
    </lineage>
</organism>
<feature type="non-terminal residue" evidence="2">
    <location>
        <position position="1"/>
    </location>
</feature>
<keyword evidence="1" id="KW-1133">Transmembrane helix</keyword>
<sequence>PICDTLKKRILKYIDRVGFSFPPLPRYADSTCSSMASGSGQCWAISVCLLYRDQCQFVTLLKKRILKSVPIVTTAQEKDFDQCQFVTRLKKRILKYIDRIMGYLCVPPLPSGAISVSLLLP</sequence>
<name>A0AAD8A0E6_DIPPU</name>
<keyword evidence="1" id="KW-0472">Membrane</keyword>
<proteinExistence type="predicted"/>
<reference evidence="2" key="1">
    <citation type="journal article" date="2023" name="IScience">
        <title>Live-bearing cockroach genome reveals convergent evolutionary mechanisms linked to viviparity in insects and beyond.</title>
        <authorList>
            <person name="Fouks B."/>
            <person name="Harrison M.C."/>
            <person name="Mikhailova A.A."/>
            <person name="Marchal E."/>
            <person name="English S."/>
            <person name="Carruthers M."/>
            <person name="Jennings E.C."/>
            <person name="Chiamaka E.L."/>
            <person name="Frigard R.A."/>
            <person name="Pippel M."/>
            <person name="Attardo G.M."/>
            <person name="Benoit J.B."/>
            <person name="Bornberg-Bauer E."/>
            <person name="Tobe S.S."/>
        </authorList>
    </citation>
    <scope>NUCLEOTIDE SEQUENCE</scope>
    <source>
        <strain evidence="2">Stay&amp;Tobe</strain>
    </source>
</reference>
<feature type="transmembrane region" description="Helical" evidence="1">
    <location>
        <begin position="100"/>
        <end position="120"/>
    </location>
</feature>
<evidence type="ECO:0000313" key="3">
    <source>
        <dbReference type="Proteomes" id="UP001233999"/>
    </source>
</evidence>
<protein>
    <submittedName>
        <fullName evidence="2">Uncharacterized protein</fullName>
    </submittedName>
</protein>
<evidence type="ECO:0000256" key="1">
    <source>
        <dbReference type="SAM" id="Phobius"/>
    </source>
</evidence>
<feature type="non-terminal residue" evidence="2">
    <location>
        <position position="121"/>
    </location>
</feature>
<keyword evidence="3" id="KW-1185">Reference proteome</keyword>
<dbReference type="AlphaFoldDB" id="A0AAD8A0E6"/>
<comment type="caution">
    <text evidence="2">The sequence shown here is derived from an EMBL/GenBank/DDBJ whole genome shotgun (WGS) entry which is preliminary data.</text>
</comment>
<accession>A0AAD8A0E6</accession>
<dbReference type="Proteomes" id="UP001233999">
    <property type="component" value="Unassembled WGS sequence"/>
</dbReference>
<keyword evidence="1" id="KW-0812">Transmembrane</keyword>